<dbReference type="Pfam" id="PF14099">
    <property type="entry name" value="Polysacc_lyase"/>
    <property type="match status" value="1"/>
</dbReference>
<organism evidence="1">
    <name type="scientific">marine metagenome</name>
    <dbReference type="NCBI Taxonomy" id="408172"/>
    <lineage>
        <taxon>unclassified sequences</taxon>
        <taxon>metagenomes</taxon>
        <taxon>ecological metagenomes</taxon>
    </lineage>
</organism>
<dbReference type="AlphaFoldDB" id="A0A382NIR1"/>
<dbReference type="InterPro" id="IPR025975">
    <property type="entry name" value="Polysacc_lyase"/>
</dbReference>
<evidence type="ECO:0000313" key="1">
    <source>
        <dbReference type="EMBL" id="SVC61104.1"/>
    </source>
</evidence>
<accession>A0A382NIR1</accession>
<dbReference type="Gene3D" id="2.60.120.200">
    <property type="match status" value="1"/>
</dbReference>
<reference evidence="1" key="1">
    <citation type="submission" date="2018-05" db="EMBL/GenBank/DDBJ databases">
        <authorList>
            <person name="Lanie J.A."/>
            <person name="Ng W.-L."/>
            <person name="Kazmierczak K.M."/>
            <person name="Andrzejewski T.M."/>
            <person name="Davidsen T.M."/>
            <person name="Wayne K.J."/>
            <person name="Tettelin H."/>
            <person name="Glass J.I."/>
            <person name="Rusch D."/>
            <person name="Podicherti R."/>
            <person name="Tsui H.-C.T."/>
            <person name="Winkler M.E."/>
        </authorList>
    </citation>
    <scope>NUCLEOTIDE SEQUENCE</scope>
</reference>
<dbReference type="EMBL" id="UINC01100782">
    <property type="protein sequence ID" value="SVC61104.1"/>
    <property type="molecule type" value="Genomic_DNA"/>
</dbReference>
<protein>
    <recommendedName>
        <fullName evidence="2">3-keto-disaccharide hydrolase domain-containing protein</fullName>
    </recommendedName>
</protein>
<proteinExistence type="predicted"/>
<sequence>MKKLLGIVVLGLLWCNTSFAEKVNLNKLKFSKDITKGYNILRQYGERTKGWYWASSFLKHMRTKPAGDHLLHIVKKSDGYPVRLGEESLKFEVREGDAWASDVEINGVPRNRERSEMIICCMKGKLWHTWSIFLPKDFPNIFPAKTALGQFHNEGDNPVEFQFNNYANRYDKKKSGGYWVLPAETISSHIATKILDQKDMLGKWNDILINSKFTHKKDGFLKVWVNGKLSYEFKGRTHLEKDIIEQEIGIYRSYIHRRPGPEPIQIAYFDEIRFAKSCKKLKIKDLGYSCKEIESQSLK</sequence>
<name>A0A382NIR1_9ZZZZ</name>
<gene>
    <name evidence="1" type="ORF">METZ01_LOCUS313958</name>
</gene>
<evidence type="ECO:0008006" key="2">
    <source>
        <dbReference type="Google" id="ProtNLM"/>
    </source>
</evidence>